<name>A0A8B8ANV7_CRAVI</name>
<dbReference type="AlphaFoldDB" id="A0A8B8ANV7"/>
<keyword evidence="1" id="KW-0732">Signal</keyword>
<gene>
    <name evidence="3" type="primary">LOC111103622</name>
</gene>
<feature type="chain" id="PRO_5034162247" evidence="1">
    <location>
        <begin position="18"/>
        <end position="275"/>
    </location>
</feature>
<dbReference type="KEGG" id="cvn:111103622"/>
<reference evidence="3" key="1">
    <citation type="submission" date="2025-08" db="UniProtKB">
        <authorList>
            <consortium name="RefSeq"/>
        </authorList>
    </citation>
    <scope>IDENTIFICATION</scope>
    <source>
        <tissue evidence="3">Whole sample</tissue>
    </source>
</reference>
<protein>
    <submittedName>
        <fullName evidence="3">Uncharacterized protein LOC111103622</fullName>
    </submittedName>
</protein>
<accession>A0A8B8ANV7</accession>
<proteinExistence type="predicted"/>
<feature type="signal peptide" evidence="1">
    <location>
        <begin position="1"/>
        <end position="17"/>
    </location>
</feature>
<dbReference type="Gene3D" id="2.170.300.10">
    <property type="entry name" value="Tie2 ligand-binding domain superfamily"/>
    <property type="match status" value="1"/>
</dbReference>
<dbReference type="Proteomes" id="UP000694844">
    <property type="component" value="Chromosome 7"/>
</dbReference>
<sequence>MFIVLYLLLGCVIWSTSEDIGGYRPDYCDKGYYGVFCKNECHFPFYGKWCDGICQCDAKFCNFKDGCQAADRCFDGYTGPYCTENCTYPHYGQACQKRCLCPETRCSFVSGCNNVNSEVKMKTELNTDSLIVTSVTSREHSKTTRFSSQTHTTADRNEGKLKGTDCINITSDPFEAKEGTNSTIHLSDTTMANNVLPTSMVNTEHDAGVVKVQYIGERPDSTTNYNKAGCIDPGTVLNCIRCELDKRGEGMLACRKRCGAVGRMVEALWAVGKRV</sequence>
<evidence type="ECO:0000313" key="3">
    <source>
        <dbReference type="RefSeq" id="XP_022292721.1"/>
    </source>
</evidence>
<keyword evidence="2" id="KW-1185">Reference proteome</keyword>
<evidence type="ECO:0000313" key="2">
    <source>
        <dbReference type="Proteomes" id="UP000694844"/>
    </source>
</evidence>
<dbReference type="RefSeq" id="XP_022292721.1">
    <property type="nucleotide sequence ID" value="XM_022437013.1"/>
</dbReference>
<evidence type="ECO:0000256" key="1">
    <source>
        <dbReference type="SAM" id="SignalP"/>
    </source>
</evidence>
<dbReference type="GeneID" id="111103622"/>
<organism evidence="2 3">
    <name type="scientific">Crassostrea virginica</name>
    <name type="common">Eastern oyster</name>
    <dbReference type="NCBI Taxonomy" id="6565"/>
    <lineage>
        <taxon>Eukaryota</taxon>
        <taxon>Metazoa</taxon>
        <taxon>Spiralia</taxon>
        <taxon>Lophotrochozoa</taxon>
        <taxon>Mollusca</taxon>
        <taxon>Bivalvia</taxon>
        <taxon>Autobranchia</taxon>
        <taxon>Pteriomorphia</taxon>
        <taxon>Ostreida</taxon>
        <taxon>Ostreoidea</taxon>
        <taxon>Ostreidae</taxon>
        <taxon>Crassostrea</taxon>
    </lineage>
</organism>